<evidence type="ECO:0000259" key="11">
    <source>
        <dbReference type="PROSITE" id="PS50135"/>
    </source>
</evidence>
<evidence type="ECO:0000256" key="1">
    <source>
        <dbReference type="ARBA" id="ARBA00022679"/>
    </source>
</evidence>
<name>A0A812UJM0_SYMPI</name>
<dbReference type="PROSITE" id="PS51873">
    <property type="entry name" value="TRIAD"/>
    <property type="match status" value="1"/>
</dbReference>
<evidence type="ECO:0000259" key="12">
    <source>
        <dbReference type="PROSITE" id="PS51873"/>
    </source>
</evidence>
<dbReference type="InterPro" id="IPR002867">
    <property type="entry name" value="IBR_dom"/>
</dbReference>
<dbReference type="Pfam" id="PF00569">
    <property type="entry name" value="ZZ"/>
    <property type="match status" value="1"/>
</dbReference>
<dbReference type="PANTHER" id="PTHR10257:SF3">
    <property type="entry name" value="SERINE_THREONINE-PROTEIN PHOSPHATASE 2A 56 KDA REGULATORY SUBUNIT GAMMA ISOFORM"/>
    <property type="match status" value="1"/>
</dbReference>
<dbReference type="PANTHER" id="PTHR10257">
    <property type="entry name" value="SERINE/THREONINE PROTEIN PHOSPHATASE 2A PP2A REGULATORY SUBUNIT B"/>
    <property type="match status" value="1"/>
</dbReference>
<feature type="region of interest" description="Disordered" evidence="8">
    <location>
        <begin position="163"/>
        <end position="204"/>
    </location>
</feature>
<dbReference type="GO" id="GO:0019888">
    <property type="term" value="F:protein phosphatase regulator activity"/>
    <property type="evidence" value="ECO:0007669"/>
    <property type="project" value="InterPro"/>
</dbReference>
<dbReference type="InterPro" id="IPR016024">
    <property type="entry name" value="ARM-type_fold"/>
</dbReference>
<dbReference type="SMART" id="SM00184">
    <property type="entry name" value="RING"/>
    <property type="match status" value="1"/>
</dbReference>
<dbReference type="Pfam" id="PF01485">
    <property type="entry name" value="IBR"/>
    <property type="match status" value="1"/>
</dbReference>
<protein>
    <submittedName>
        <fullName evidence="13">B'ETA protein</fullName>
    </submittedName>
</protein>
<accession>A0A812UJM0</accession>
<dbReference type="InterPro" id="IPR000433">
    <property type="entry name" value="Znf_ZZ"/>
</dbReference>
<gene>
    <name evidence="13" type="primary">B'ETA</name>
    <name evidence="13" type="ORF">SPIL2461_LOCUS15269</name>
</gene>
<dbReference type="SMART" id="SM00291">
    <property type="entry name" value="ZnF_ZZ"/>
    <property type="match status" value="1"/>
</dbReference>
<dbReference type="InterPro" id="IPR001841">
    <property type="entry name" value="Znf_RING"/>
</dbReference>
<evidence type="ECO:0000256" key="6">
    <source>
        <dbReference type="ARBA" id="ARBA00022833"/>
    </source>
</evidence>
<dbReference type="PROSITE" id="PS50089">
    <property type="entry name" value="ZF_RING_2"/>
    <property type="match status" value="1"/>
</dbReference>
<feature type="domain" description="ZZ-type" evidence="11">
    <location>
        <begin position="1282"/>
        <end position="1335"/>
    </location>
</feature>
<evidence type="ECO:0000259" key="10">
    <source>
        <dbReference type="PROSITE" id="PS50106"/>
    </source>
</evidence>
<dbReference type="GO" id="GO:0007165">
    <property type="term" value="P:signal transduction"/>
    <property type="evidence" value="ECO:0007669"/>
    <property type="project" value="InterPro"/>
</dbReference>
<evidence type="ECO:0000313" key="14">
    <source>
        <dbReference type="Proteomes" id="UP000649617"/>
    </source>
</evidence>
<feature type="compositionally biased region" description="Low complexity" evidence="8">
    <location>
        <begin position="9"/>
        <end position="28"/>
    </location>
</feature>
<evidence type="ECO:0000256" key="4">
    <source>
        <dbReference type="ARBA" id="ARBA00022771"/>
    </source>
</evidence>
<proteinExistence type="predicted"/>
<dbReference type="GO" id="GO:0000159">
    <property type="term" value="C:protein phosphatase type 2A complex"/>
    <property type="evidence" value="ECO:0007669"/>
    <property type="project" value="InterPro"/>
</dbReference>
<reference evidence="13" key="1">
    <citation type="submission" date="2021-02" db="EMBL/GenBank/DDBJ databases">
        <authorList>
            <person name="Dougan E. K."/>
            <person name="Rhodes N."/>
            <person name="Thang M."/>
            <person name="Chan C."/>
        </authorList>
    </citation>
    <scope>NUCLEOTIDE SEQUENCE</scope>
</reference>
<dbReference type="InterPro" id="IPR043145">
    <property type="entry name" value="Znf_ZZ_sf"/>
</dbReference>
<dbReference type="SMART" id="SM00647">
    <property type="entry name" value="IBR"/>
    <property type="match status" value="1"/>
</dbReference>
<dbReference type="InterPro" id="IPR044066">
    <property type="entry name" value="TRIAD_supradom"/>
</dbReference>
<dbReference type="InterPro" id="IPR001478">
    <property type="entry name" value="PDZ"/>
</dbReference>
<feature type="region of interest" description="Disordered" evidence="8">
    <location>
        <begin position="1"/>
        <end position="89"/>
    </location>
</feature>
<keyword evidence="5" id="KW-0833">Ubl conjugation pathway</keyword>
<dbReference type="Gene3D" id="3.30.40.10">
    <property type="entry name" value="Zinc/RING finger domain, C3HC4 (zinc finger)"/>
    <property type="match status" value="1"/>
</dbReference>
<dbReference type="CDD" id="cd20335">
    <property type="entry name" value="BRcat_RBR"/>
    <property type="match status" value="1"/>
</dbReference>
<evidence type="ECO:0000256" key="5">
    <source>
        <dbReference type="ARBA" id="ARBA00022786"/>
    </source>
</evidence>
<keyword evidence="2" id="KW-0479">Metal-binding</keyword>
<dbReference type="PROSITE" id="PS50106">
    <property type="entry name" value="PDZ"/>
    <property type="match status" value="1"/>
</dbReference>
<dbReference type="Pfam" id="PF01603">
    <property type="entry name" value="B56"/>
    <property type="match status" value="1"/>
</dbReference>
<keyword evidence="3" id="KW-0677">Repeat</keyword>
<evidence type="ECO:0000256" key="3">
    <source>
        <dbReference type="ARBA" id="ARBA00022737"/>
    </source>
</evidence>
<dbReference type="PROSITE" id="PS50135">
    <property type="entry name" value="ZF_ZZ_2"/>
    <property type="match status" value="1"/>
</dbReference>
<evidence type="ECO:0000256" key="8">
    <source>
        <dbReference type="SAM" id="MobiDB-lite"/>
    </source>
</evidence>
<feature type="domain" description="RING-type" evidence="9">
    <location>
        <begin position="1505"/>
        <end position="1554"/>
    </location>
</feature>
<feature type="compositionally biased region" description="Basic and acidic residues" evidence="8">
    <location>
        <begin position="54"/>
        <end position="70"/>
    </location>
</feature>
<dbReference type="CDD" id="cd02340">
    <property type="entry name" value="ZZ_NBR1_like"/>
    <property type="match status" value="1"/>
</dbReference>
<feature type="compositionally biased region" description="Polar residues" evidence="8">
    <location>
        <begin position="181"/>
        <end position="199"/>
    </location>
</feature>
<dbReference type="Gene3D" id="2.60.60.30">
    <property type="entry name" value="sav2460 like domains"/>
    <property type="match status" value="1"/>
</dbReference>
<evidence type="ECO:0000256" key="7">
    <source>
        <dbReference type="PROSITE-ProRule" id="PRU00228"/>
    </source>
</evidence>
<sequence length="1805" mass="200028">MSNTKVLGPSSRSSSQRSSTSSAPSLASKDSKTPSLKSSEGLGSPTTKTGRSASPEKPKSPKESKGDAKQKTSVTSKTSKTKKDGKDTEDFFSMIPCGTPFAQLSSLKEVQNDIDALTELIIKKLQCCFVMYDFRTDRRMTEKEGKRYTLLEVLAYWPADKGDDKKKSNPKIGGKSEEDPTSSAILASSTGTETESQHSGKGGGTLIGTVVELVRKHAFRTLMHKDRTPMDLLDGDDEEPLLEQSWPHLELVYDVFLKAVQSKDLDYPLAQASGLDKAFVTKLIDLIETDDPREREVLKTLITKIYSKLSNLRSTIRRAIQAFCQRAVQMEDGQTPQCGLSELLEIFGARIVGSFQTPLRKEHRDVLTDVLLPLYKLDHLSFFHSQLKDLVKSFCKKDSGLAKSVALGLLRYWPQCASSKQTIFLGELEDMIHQMPSTDFRSIGPQVAKRVSACVVCPHSEVAEKALNIWRHQPTVRATVSSCKEDLPVIVSALYNNVTQAWAPNVMSKTLEVLKNFMDADRELFDSCSSRHRKQADEADKREAIRLERWRILRAMHDKVHVGDRLFEMPRSAPRTPTGRPQLPLNEEVALKPDSSCAFSLCWDWASAPSVEQLALQALIVNTDGKIIDAVHNRNLTAFQSAVRLTPRAPAQNMCSACCGTIWVSLDLLPLDVAMVICMVTSATGVPLASIACHMVLNVDFSGNVCLGEIATDVPTAAKMGCLNVLRRQDWSNWTMVPKCDWTKQAWHFMDFPDLPGKFIKEVLPNVPKKQRAQASFVAMAKGSVADCPVFPATGVNKRVFVGAGWDWYSTDESSSIKVALVLLNADGKHVATISAEESDSVKGAFHTGDGALSAGVFLELDSLPEEVAVAFLVAHIPDPEINFGMVQQPHSTVIDATGKELLRYFMPEDRKKASRYNGLIVTRLFWNEFQGRWSVQALGHYCTGGSWNKSQTEMASLMAMPPSNLQTLLIEDEDSVTRGDHRSTTAASSTSQSVIMNAEQVVARPEFIVGARVEFVSPRTEQLMRGTITRRSPLNMLEATEVQRQWEPPVARYQAGATVEYFSRGLDIGSAQQSSRHCLDQHKLNQRCPVFKVTPEMAVQGAHVRFCYAGIWKSCVVDGFLPQGLQKKALHDHDSENRTPLELLELDPAFEEQDELVFVKVRSANLTGLQAALERRDGTGGTYRSHESREAQKRTHATFDDGRLPTRVGLHGTEADGIDFTFKAPAESRSDQSQLLAVAEMEVPPGRHAHRLLLFPTIEDIPQTARGPMMLFLETSMVQAHVGISCASCRAKPIRGPRFKCSECSNFNLCADCYALRATIHPNHELVRVEITDYLQPTRLPSTRSNISVADSGRHLFQEALVERELADQDLIVELSRSNTGEAANSLGLCCAPDEDDAAVLLIQDIQMGTPAAEWNDRQDTSQPWGTFILIGDEIKEVNGKTGSENMLQELNGSGPFVIHITRPSRRARAVLEATAGDAAAAGDILLGDDAATALHLNANNEVCGICTDTRTRGGALRIRPCGHGWFCRGCIQQWAAVQMSDGKSSVMCPIPECKQFIGHRQLRAVLSIADFGRFVRRSVENLCLADPSLIACPTPDCPYRAWIGEEDRPRLICEICFTESCVRCGASPFHHGLSCAEEARRAALIMSGYQRVVPRIEECLRQALFRKCPGCNMPIERTNACCHMTCSHCRTEFSWVCGRRYAECRSYHNCLTNSIYLQDILADELRRRNLPAEDELASDLFLEFRAAYLLAQIRAEVGEDMWGALQENRPEILQNVIRGHGSIPWDNTALLARLRQALPHAFP</sequence>
<keyword evidence="4 7" id="KW-0863">Zinc-finger</keyword>
<dbReference type="GO" id="GO:0008270">
    <property type="term" value="F:zinc ion binding"/>
    <property type="evidence" value="ECO:0007669"/>
    <property type="project" value="UniProtKB-KW"/>
</dbReference>
<comment type="caution">
    <text evidence="13">The sequence shown here is derived from an EMBL/GenBank/DDBJ whole genome shotgun (WGS) entry which is preliminary data.</text>
</comment>
<dbReference type="GO" id="GO:0016740">
    <property type="term" value="F:transferase activity"/>
    <property type="evidence" value="ECO:0007669"/>
    <property type="project" value="UniProtKB-KW"/>
</dbReference>
<dbReference type="InterPro" id="IPR011989">
    <property type="entry name" value="ARM-like"/>
</dbReference>
<dbReference type="EMBL" id="CAJNIZ010036780">
    <property type="protein sequence ID" value="CAE7567613.1"/>
    <property type="molecule type" value="Genomic_DNA"/>
</dbReference>
<feature type="domain" description="RING-type" evidence="12">
    <location>
        <begin position="1501"/>
        <end position="1716"/>
    </location>
</feature>
<dbReference type="Gene3D" id="1.25.10.10">
    <property type="entry name" value="Leucine-rich Repeat Variant"/>
    <property type="match status" value="1"/>
</dbReference>
<dbReference type="InterPro" id="IPR013083">
    <property type="entry name" value="Znf_RING/FYVE/PHD"/>
</dbReference>
<dbReference type="SUPFAM" id="SSF57850">
    <property type="entry name" value="RING/U-box"/>
    <property type="match status" value="3"/>
</dbReference>
<keyword evidence="14" id="KW-1185">Reference proteome</keyword>
<dbReference type="Gene3D" id="3.30.60.90">
    <property type="match status" value="1"/>
</dbReference>
<feature type="domain" description="PDZ" evidence="10">
    <location>
        <begin position="1373"/>
        <end position="1448"/>
    </location>
</feature>
<dbReference type="PROSITE" id="PS01357">
    <property type="entry name" value="ZF_ZZ_1"/>
    <property type="match status" value="1"/>
</dbReference>
<keyword evidence="6" id="KW-0862">Zinc</keyword>
<dbReference type="SUPFAM" id="SSF48371">
    <property type="entry name" value="ARM repeat"/>
    <property type="match status" value="1"/>
</dbReference>
<dbReference type="CDD" id="cd20336">
    <property type="entry name" value="Rcat_RBR"/>
    <property type="match status" value="1"/>
</dbReference>
<dbReference type="Proteomes" id="UP000649617">
    <property type="component" value="Unassembled WGS sequence"/>
</dbReference>
<dbReference type="OrthoDB" id="10264446at2759"/>
<organism evidence="13 14">
    <name type="scientific">Symbiodinium pilosum</name>
    <name type="common">Dinoflagellate</name>
    <dbReference type="NCBI Taxonomy" id="2952"/>
    <lineage>
        <taxon>Eukaryota</taxon>
        <taxon>Sar</taxon>
        <taxon>Alveolata</taxon>
        <taxon>Dinophyceae</taxon>
        <taxon>Suessiales</taxon>
        <taxon>Symbiodiniaceae</taxon>
        <taxon>Symbiodinium</taxon>
    </lineage>
</organism>
<dbReference type="Gene3D" id="1.20.120.1750">
    <property type="match status" value="1"/>
</dbReference>
<keyword evidence="1" id="KW-0808">Transferase</keyword>
<evidence type="ECO:0000256" key="2">
    <source>
        <dbReference type="ARBA" id="ARBA00022723"/>
    </source>
</evidence>
<dbReference type="InterPro" id="IPR002554">
    <property type="entry name" value="PP2A_B56"/>
</dbReference>
<evidence type="ECO:0000259" key="9">
    <source>
        <dbReference type="PROSITE" id="PS50089"/>
    </source>
</evidence>
<evidence type="ECO:0000313" key="13">
    <source>
        <dbReference type="EMBL" id="CAE7567613.1"/>
    </source>
</evidence>